<accession>A0A4P6N0I9</accession>
<comment type="similarity">
    <text evidence="1">Belongs to the phD/YefM antitoxin family.</text>
</comment>
<evidence type="ECO:0000313" key="2">
    <source>
        <dbReference type="EMBL" id="QBF47713.1"/>
    </source>
</evidence>
<dbReference type="NCBIfam" id="TIGR01552">
    <property type="entry name" value="phd_fam"/>
    <property type="match status" value="1"/>
</dbReference>
<dbReference type="Proteomes" id="UP000290408">
    <property type="component" value="Chromosome"/>
</dbReference>
<dbReference type="AlphaFoldDB" id="A0A4P6N0I9"/>
<dbReference type="RefSeq" id="WP_130630890.1">
    <property type="nucleotide sequence ID" value="NZ_CP036164.1"/>
</dbReference>
<dbReference type="EMBL" id="CP036164">
    <property type="protein sequence ID" value="QBF47713.1"/>
    <property type="molecule type" value="Genomic_DNA"/>
</dbReference>
<dbReference type="SUPFAM" id="SSF143120">
    <property type="entry name" value="YefM-like"/>
    <property type="match status" value="1"/>
</dbReference>
<sequence>MTTISQRELRNDNAEIMRGVEQGESYTVTRRGVPVARLSPFTGQTDLRCLRPATKRSPFAEIRRVRATESTQELLDDLRGER</sequence>
<dbReference type="Gene3D" id="3.40.1620.10">
    <property type="entry name" value="YefM-like domain"/>
    <property type="match status" value="1"/>
</dbReference>
<name>A0A4P6N0I9_9MICO</name>
<organism evidence="2 3">
    <name type="scientific">Janibacter limosus</name>
    <dbReference type="NCBI Taxonomy" id="53458"/>
    <lineage>
        <taxon>Bacteria</taxon>
        <taxon>Bacillati</taxon>
        <taxon>Actinomycetota</taxon>
        <taxon>Actinomycetes</taxon>
        <taxon>Micrococcales</taxon>
        <taxon>Intrasporangiaceae</taxon>
        <taxon>Janibacter</taxon>
    </lineage>
</organism>
<reference evidence="2 3" key="1">
    <citation type="submission" date="2019-02" db="EMBL/GenBank/DDBJ databases">
        <title>Genomic data mining of an Antarctic deep-sea actinobacterium, Janibacterlimosus P3-3-X1.</title>
        <authorList>
            <person name="Liao L."/>
            <person name="Chen B."/>
        </authorList>
    </citation>
    <scope>NUCLEOTIDE SEQUENCE [LARGE SCALE GENOMIC DNA]</scope>
    <source>
        <strain evidence="2 3">P3-3-X1</strain>
    </source>
</reference>
<protein>
    <submittedName>
        <fullName evidence="2">Type II toxin-antitoxin system prevent-host-death family antitoxin</fullName>
    </submittedName>
</protein>
<evidence type="ECO:0000256" key="1">
    <source>
        <dbReference type="ARBA" id="ARBA00009981"/>
    </source>
</evidence>
<keyword evidence="3" id="KW-1185">Reference proteome</keyword>
<gene>
    <name evidence="2" type="ORF">EXU32_16575</name>
</gene>
<dbReference type="OrthoDB" id="557859at2"/>
<dbReference type="KEGG" id="jli:EXU32_16575"/>
<evidence type="ECO:0000313" key="3">
    <source>
        <dbReference type="Proteomes" id="UP000290408"/>
    </source>
</evidence>
<proteinExistence type="inferred from homology"/>
<dbReference type="InterPro" id="IPR036165">
    <property type="entry name" value="YefM-like_sf"/>
</dbReference>